<sequence length="382" mass="44023">MMNYSIRNQLFFICLYLCINQATRIFHQVTFDDLSANRSTDQSINTELNEIWFIWKTTFNKSYVRKVQKTRKSRRQNEGILVEWDSKIEEDYRREIWQSNIHRILLHNLRYDLDLVTYTLGLNQFSDLTWTEFSLIYLPSILMPKNMHKSINLLKLIKPLNKTNYLNAPDSFNWRDKGVVTDVKNQGDCGCGWAFASVGALEGQMNRASIPVQSLSAQQLIDCSMDYGNDGCLAGLMIYSYDYISDNGIESERNYPFVGEELPCQHIGNSSVIRSRSYFIIPEGEEITLKYSLYDRGPFAGAISFSPDFIFYKQGVYQSDDCSPVDVMHGILIIGYGYQDDEEYWLLKNSWGKSWGENGYAKIKRNAGNMCGIATMAIIPTL</sequence>
<dbReference type="SMART" id="SM00848">
    <property type="entry name" value="Inhibitor_I29"/>
    <property type="match status" value="1"/>
</dbReference>
<reference evidence="8" key="1">
    <citation type="submission" date="2022-06" db="EMBL/GenBank/DDBJ databases">
        <authorList>
            <person name="Berger JAMES D."/>
            <person name="Berger JAMES D."/>
        </authorList>
    </citation>
    <scope>NUCLEOTIDE SEQUENCE [LARGE SCALE GENOMIC DNA]</scope>
</reference>
<dbReference type="InterPro" id="IPR025660">
    <property type="entry name" value="Pept_his_AS"/>
</dbReference>
<feature type="signal peptide" evidence="5">
    <location>
        <begin position="1"/>
        <end position="22"/>
    </location>
</feature>
<dbReference type="InterPro" id="IPR039417">
    <property type="entry name" value="Peptidase_C1A_papain-like"/>
</dbReference>
<dbReference type="GO" id="GO:0008234">
    <property type="term" value="F:cysteine-type peptidase activity"/>
    <property type="evidence" value="ECO:0007669"/>
    <property type="project" value="UniProtKB-KW"/>
</dbReference>
<dbReference type="FunFam" id="3.90.70.10:FF:000006">
    <property type="entry name" value="Cathepsin S"/>
    <property type="match status" value="1"/>
</dbReference>
<dbReference type="Pfam" id="PF08246">
    <property type="entry name" value="Inhibitor_I29"/>
    <property type="match status" value="1"/>
</dbReference>
<keyword evidence="4" id="KW-0788">Thiol protease</keyword>
<dbReference type="InterPro" id="IPR013201">
    <property type="entry name" value="Prot_inhib_I29"/>
</dbReference>
<feature type="domain" description="Cathepsin propeptide inhibitor" evidence="7">
    <location>
        <begin position="52"/>
        <end position="133"/>
    </location>
</feature>
<dbReference type="Gene3D" id="3.90.70.10">
    <property type="entry name" value="Cysteine proteinases"/>
    <property type="match status" value="1"/>
</dbReference>
<dbReference type="SUPFAM" id="SSF54001">
    <property type="entry name" value="Cysteine proteinases"/>
    <property type="match status" value="1"/>
</dbReference>
<evidence type="ECO:0000256" key="1">
    <source>
        <dbReference type="ARBA" id="ARBA00008455"/>
    </source>
</evidence>
<evidence type="ECO:0008006" key="10">
    <source>
        <dbReference type="Google" id="ProtNLM"/>
    </source>
</evidence>
<dbReference type="SMART" id="SM00645">
    <property type="entry name" value="Pept_C1"/>
    <property type="match status" value="1"/>
</dbReference>
<dbReference type="Pfam" id="PF00112">
    <property type="entry name" value="Peptidase_C1"/>
    <property type="match status" value="1"/>
</dbReference>
<proteinExistence type="inferred from homology"/>
<evidence type="ECO:0000256" key="4">
    <source>
        <dbReference type="ARBA" id="ARBA00022807"/>
    </source>
</evidence>
<organism evidence="8 9">
    <name type="scientific">Trichobilharzia regenti</name>
    <name type="common">Nasal bird schistosome</name>
    <dbReference type="NCBI Taxonomy" id="157069"/>
    <lineage>
        <taxon>Eukaryota</taxon>
        <taxon>Metazoa</taxon>
        <taxon>Spiralia</taxon>
        <taxon>Lophotrochozoa</taxon>
        <taxon>Platyhelminthes</taxon>
        <taxon>Trematoda</taxon>
        <taxon>Digenea</taxon>
        <taxon>Strigeidida</taxon>
        <taxon>Schistosomatoidea</taxon>
        <taxon>Schistosomatidae</taxon>
        <taxon>Trichobilharzia</taxon>
    </lineage>
</organism>
<accession>A0AA85JME8</accession>
<evidence type="ECO:0000256" key="2">
    <source>
        <dbReference type="ARBA" id="ARBA00022670"/>
    </source>
</evidence>
<protein>
    <recommendedName>
        <fullName evidence="10">Pept_C1 domain-containing protein</fullName>
    </recommendedName>
</protein>
<dbReference type="WBParaSite" id="TREG1_34500.1">
    <property type="protein sequence ID" value="TREG1_34500.1"/>
    <property type="gene ID" value="TREG1_34500"/>
</dbReference>
<keyword evidence="8" id="KW-1185">Reference proteome</keyword>
<reference evidence="9" key="2">
    <citation type="submission" date="2023-11" db="UniProtKB">
        <authorList>
            <consortium name="WormBaseParasite"/>
        </authorList>
    </citation>
    <scope>IDENTIFICATION</scope>
</reference>
<evidence type="ECO:0000259" key="7">
    <source>
        <dbReference type="SMART" id="SM00848"/>
    </source>
</evidence>
<evidence type="ECO:0000256" key="3">
    <source>
        <dbReference type="ARBA" id="ARBA00022801"/>
    </source>
</evidence>
<dbReference type="InterPro" id="IPR013128">
    <property type="entry name" value="Peptidase_C1A"/>
</dbReference>
<feature type="chain" id="PRO_5041729571" description="Pept_C1 domain-containing protein" evidence="5">
    <location>
        <begin position="23"/>
        <end position="382"/>
    </location>
</feature>
<dbReference type="PRINTS" id="PR00705">
    <property type="entry name" value="PAPAIN"/>
</dbReference>
<dbReference type="Proteomes" id="UP000050795">
    <property type="component" value="Unassembled WGS sequence"/>
</dbReference>
<dbReference type="InterPro" id="IPR000668">
    <property type="entry name" value="Peptidase_C1A_C"/>
</dbReference>
<dbReference type="CDD" id="cd02248">
    <property type="entry name" value="Peptidase_C1A"/>
    <property type="match status" value="1"/>
</dbReference>
<dbReference type="PANTHER" id="PTHR12411">
    <property type="entry name" value="CYSTEINE PROTEASE FAMILY C1-RELATED"/>
    <property type="match status" value="1"/>
</dbReference>
<evidence type="ECO:0000313" key="8">
    <source>
        <dbReference type="Proteomes" id="UP000050795"/>
    </source>
</evidence>
<keyword evidence="2" id="KW-0645">Protease</keyword>
<name>A0AA85JME8_TRIRE</name>
<evidence type="ECO:0000259" key="6">
    <source>
        <dbReference type="SMART" id="SM00645"/>
    </source>
</evidence>
<keyword evidence="5" id="KW-0732">Signal</keyword>
<evidence type="ECO:0000313" key="9">
    <source>
        <dbReference type="WBParaSite" id="TREG1_34500.1"/>
    </source>
</evidence>
<feature type="domain" description="Peptidase C1A papain C-terminal" evidence="6">
    <location>
        <begin position="168"/>
        <end position="381"/>
    </location>
</feature>
<dbReference type="AlphaFoldDB" id="A0AA85JME8"/>
<evidence type="ECO:0000256" key="5">
    <source>
        <dbReference type="SAM" id="SignalP"/>
    </source>
</evidence>
<dbReference type="InterPro" id="IPR038765">
    <property type="entry name" value="Papain-like_cys_pep_sf"/>
</dbReference>
<comment type="similarity">
    <text evidence="1">Belongs to the peptidase C1 family.</text>
</comment>
<dbReference type="GO" id="GO:0006508">
    <property type="term" value="P:proteolysis"/>
    <property type="evidence" value="ECO:0007669"/>
    <property type="project" value="UniProtKB-KW"/>
</dbReference>
<keyword evidence="3" id="KW-0378">Hydrolase</keyword>
<dbReference type="PROSITE" id="PS00639">
    <property type="entry name" value="THIOL_PROTEASE_HIS"/>
    <property type="match status" value="1"/>
</dbReference>